<feature type="transmembrane region" description="Helical" evidence="1">
    <location>
        <begin position="5"/>
        <end position="23"/>
    </location>
</feature>
<keyword evidence="1" id="KW-0472">Membrane</keyword>
<evidence type="ECO:0008006" key="4">
    <source>
        <dbReference type="Google" id="ProtNLM"/>
    </source>
</evidence>
<dbReference type="AlphaFoldDB" id="A0A090G672"/>
<sequence>MLGEIIGYTLFSISVGLPFSYWLHHLGSHTWAIHGAVLGAGAWWLVRFVNLVTKRTTGRDGSN</sequence>
<reference evidence="2 3" key="1">
    <citation type="submission" date="2014-08" db="EMBL/GenBank/DDBJ databases">
        <authorList>
            <person name="Moulin Lionel"/>
        </authorList>
    </citation>
    <scope>NUCLEOTIDE SEQUENCE [LARGE SCALE GENOMIC DNA]</scope>
</reference>
<name>A0A090G672_MESPL</name>
<accession>A0A090G672</accession>
<proteinExistence type="predicted"/>
<evidence type="ECO:0000313" key="2">
    <source>
        <dbReference type="EMBL" id="CDX57492.1"/>
    </source>
</evidence>
<feature type="transmembrane region" description="Helical" evidence="1">
    <location>
        <begin position="29"/>
        <end position="49"/>
    </location>
</feature>
<organism evidence="2 3">
    <name type="scientific">Mesorhizobium plurifarium</name>
    <dbReference type="NCBI Taxonomy" id="69974"/>
    <lineage>
        <taxon>Bacteria</taxon>
        <taxon>Pseudomonadati</taxon>
        <taxon>Pseudomonadota</taxon>
        <taxon>Alphaproteobacteria</taxon>
        <taxon>Hyphomicrobiales</taxon>
        <taxon>Phyllobacteriaceae</taxon>
        <taxon>Mesorhizobium</taxon>
    </lineage>
</organism>
<keyword evidence="1" id="KW-1133">Transmembrane helix</keyword>
<dbReference type="EMBL" id="CCNE01000020">
    <property type="protein sequence ID" value="CDX57492.1"/>
    <property type="molecule type" value="Genomic_DNA"/>
</dbReference>
<keyword evidence="1" id="KW-0812">Transmembrane</keyword>
<evidence type="ECO:0000256" key="1">
    <source>
        <dbReference type="SAM" id="Phobius"/>
    </source>
</evidence>
<evidence type="ECO:0000313" key="3">
    <source>
        <dbReference type="Proteomes" id="UP000046122"/>
    </source>
</evidence>
<protein>
    <recommendedName>
        <fullName evidence="4">Transmembrane protein</fullName>
    </recommendedName>
</protein>
<dbReference type="Proteomes" id="UP000046122">
    <property type="component" value="Unassembled WGS sequence"/>
</dbReference>
<gene>
    <name evidence="2" type="ORF">MPL3365_270080</name>
</gene>